<accession>A0A520KGJ6</accession>
<dbReference type="AlphaFoldDB" id="A0A520KGJ6"/>
<sequence length="135" mass="15141">MGVRVKLRLKYGDVSLDLVALVNTGYETDVPELLIPVNIAEKIGLWPKLPDNIIIETYKTASGLMKVYRIRGANVSLLIEDKERENIEVFIVISEYSDEVLISDQLASKLGIVIEDPAKGLWRIKGESIIRSSEK</sequence>
<evidence type="ECO:0000313" key="3">
    <source>
        <dbReference type="Proteomes" id="UP000316080"/>
    </source>
</evidence>
<proteinExistence type="predicted"/>
<dbReference type="Proteomes" id="UP000316080">
    <property type="component" value="Unassembled WGS sequence"/>
</dbReference>
<name>A0A520KGJ6_9CREN</name>
<evidence type="ECO:0000313" key="4">
    <source>
        <dbReference type="Proteomes" id="UP000317265"/>
    </source>
</evidence>
<reference evidence="1 3" key="2">
    <citation type="journal article" date="2019" name="Nat. Microbiol.">
        <title>Wide diversity of methane and short-chain alkane metabolisms in uncultured archaea.</title>
        <authorList>
            <person name="Borrel G."/>
            <person name="Adam P.S."/>
            <person name="McKay L.J."/>
            <person name="Chen L.X."/>
            <person name="Sierra-Garcia I.N."/>
            <person name="Sieber C.M."/>
            <person name="Letourneur Q."/>
            <person name="Ghozlane A."/>
            <person name="Andersen G.L."/>
            <person name="Li W.J."/>
            <person name="Hallam S.J."/>
            <person name="Muyzer G."/>
            <person name="de Oliveira V.M."/>
            <person name="Inskeep W.P."/>
            <person name="Banfield J.F."/>
            <person name="Gribaldo S."/>
        </authorList>
    </citation>
    <scope>NUCLEOTIDE SEQUENCE [LARGE SCALE GENOMIC DNA]</scope>
    <source>
        <strain evidence="1">Verst-YHS</strain>
    </source>
</reference>
<evidence type="ECO:0000313" key="2">
    <source>
        <dbReference type="EMBL" id="TDA39646.1"/>
    </source>
</evidence>
<comment type="caution">
    <text evidence="1">The sequence shown here is derived from an EMBL/GenBank/DDBJ whole genome shotgun (WGS) entry which is preliminary data.</text>
</comment>
<reference evidence="2 4" key="1">
    <citation type="journal article" date="2019" name="Nat. Microbiol.">
        <title>Expanding anaerobic alkane metabolism in the domain of Archaea.</title>
        <authorList>
            <person name="Wang Y."/>
            <person name="Wegener G."/>
            <person name="Hou J."/>
            <person name="Wang F."/>
            <person name="Xiao X."/>
        </authorList>
    </citation>
    <scope>NUCLEOTIDE SEQUENCE [LARGE SCALE GENOMIC DNA]</scope>
    <source>
        <strain evidence="2">WYZ-LMO11</strain>
    </source>
</reference>
<gene>
    <name evidence="2" type="ORF">DSO09_01945</name>
    <name evidence="1" type="ORF">EF809_01195</name>
</gene>
<evidence type="ECO:0000313" key="1">
    <source>
        <dbReference type="EMBL" id="RZN57262.1"/>
    </source>
</evidence>
<dbReference type="EMBL" id="QNVI01000022">
    <property type="protein sequence ID" value="TDA39646.1"/>
    <property type="molecule type" value="Genomic_DNA"/>
</dbReference>
<dbReference type="Proteomes" id="UP000317265">
    <property type="component" value="Unassembled WGS sequence"/>
</dbReference>
<dbReference type="EMBL" id="RXIH01000009">
    <property type="protein sequence ID" value="RZN57262.1"/>
    <property type="molecule type" value="Genomic_DNA"/>
</dbReference>
<protein>
    <submittedName>
        <fullName evidence="1">Uncharacterized protein</fullName>
    </submittedName>
</protein>
<organism evidence="1 3">
    <name type="scientific">Thermoproteota archaeon</name>
    <dbReference type="NCBI Taxonomy" id="2056631"/>
    <lineage>
        <taxon>Archaea</taxon>
        <taxon>Thermoproteota</taxon>
    </lineage>
</organism>